<proteinExistence type="predicted"/>
<feature type="domain" description="Ribbon-helix-helix" evidence="1">
    <location>
        <begin position="6"/>
        <end position="68"/>
    </location>
</feature>
<name>A0A1W9HY28_9HYPH</name>
<evidence type="ECO:0000313" key="3">
    <source>
        <dbReference type="Proteomes" id="UP000192872"/>
    </source>
</evidence>
<dbReference type="Pfam" id="PF13467">
    <property type="entry name" value="RHH_4"/>
    <property type="match status" value="1"/>
</dbReference>
<dbReference type="AlphaFoldDB" id="A0A1W9HY28"/>
<dbReference type="STRING" id="1827387.A4S15_08715"/>
<evidence type="ECO:0000259" key="1">
    <source>
        <dbReference type="Pfam" id="PF13467"/>
    </source>
</evidence>
<reference evidence="2 3" key="1">
    <citation type="journal article" date="2017" name="Water Res.">
        <title>Comammox in drinking water systems.</title>
        <authorList>
            <person name="Wang Y."/>
            <person name="Ma L."/>
            <person name="Mao Y."/>
            <person name="Jiang X."/>
            <person name="Xia Y."/>
            <person name="Yu K."/>
            <person name="Li B."/>
            <person name="Zhang T."/>
        </authorList>
    </citation>
    <scope>NUCLEOTIDE SEQUENCE [LARGE SCALE GENOMIC DNA]</scope>
    <source>
        <strain evidence="2">SG_bin8</strain>
    </source>
</reference>
<dbReference type="InterPro" id="IPR027373">
    <property type="entry name" value="RHH_dom"/>
</dbReference>
<dbReference type="EMBL" id="LWDL01000015">
    <property type="protein sequence ID" value="OQW52222.1"/>
    <property type="molecule type" value="Genomic_DNA"/>
</dbReference>
<evidence type="ECO:0000313" key="2">
    <source>
        <dbReference type="EMBL" id="OQW52222.1"/>
    </source>
</evidence>
<dbReference type="Proteomes" id="UP000192872">
    <property type="component" value="Unassembled WGS sequence"/>
</dbReference>
<protein>
    <recommendedName>
        <fullName evidence="1">Ribbon-helix-helix domain-containing protein</fullName>
    </recommendedName>
</protein>
<dbReference type="InterPro" id="IPR038268">
    <property type="entry name" value="RHH_sf"/>
</dbReference>
<dbReference type="RefSeq" id="WP_376801383.1">
    <property type="nucleotide sequence ID" value="NZ_DBNB01000021.1"/>
</dbReference>
<organism evidence="2 3">
    <name type="scientific">Candidatus Raskinella chloraquaticus</name>
    <dbReference type="NCBI Taxonomy" id="1951219"/>
    <lineage>
        <taxon>Bacteria</taxon>
        <taxon>Pseudomonadati</taxon>
        <taxon>Pseudomonadota</taxon>
        <taxon>Alphaproteobacteria</taxon>
        <taxon>Hyphomicrobiales</taxon>
        <taxon>Phreatobacteraceae</taxon>
        <taxon>Candidatus Raskinella</taxon>
    </lineage>
</organism>
<comment type="caution">
    <text evidence="2">The sequence shown here is derived from an EMBL/GenBank/DDBJ whole genome shotgun (WGS) entry which is preliminary data.</text>
</comment>
<sequence length="76" mass="8521">MSEGIAKRSITIRGHRTSISLEDGFWHELRAIAAERRMTLTALITAIDEQRRHANLSSALRLAVLDHLRTRTAVTG</sequence>
<dbReference type="Gene3D" id="1.10.3990.20">
    <property type="entry name" value="protein bp1543"/>
    <property type="match status" value="1"/>
</dbReference>
<accession>A0A1W9HY28</accession>
<gene>
    <name evidence="2" type="ORF">A4S15_08715</name>
</gene>